<dbReference type="PANTHER" id="PTHR30055:SF234">
    <property type="entry name" value="HTH-TYPE TRANSCRIPTIONAL REGULATOR BETI"/>
    <property type="match status" value="1"/>
</dbReference>
<name>A0A7W7VI17_9PSEU</name>
<accession>A0A7W7VI17</accession>
<dbReference type="PROSITE" id="PS50977">
    <property type="entry name" value="HTH_TETR_2"/>
    <property type="match status" value="1"/>
</dbReference>
<keyword evidence="3" id="KW-0804">Transcription</keyword>
<organism evidence="6 7">
    <name type="scientific">Actinophytocola algeriensis</name>
    <dbReference type="NCBI Taxonomy" id="1768010"/>
    <lineage>
        <taxon>Bacteria</taxon>
        <taxon>Bacillati</taxon>
        <taxon>Actinomycetota</taxon>
        <taxon>Actinomycetes</taxon>
        <taxon>Pseudonocardiales</taxon>
        <taxon>Pseudonocardiaceae</taxon>
    </lineage>
</organism>
<dbReference type="EMBL" id="JACHJQ010000008">
    <property type="protein sequence ID" value="MBB4911011.1"/>
    <property type="molecule type" value="Genomic_DNA"/>
</dbReference>
<evidence type="ECO:0000256" key="2">
    <source>
        <dbReference type="ARBA" id="ARBA00023125"/>
    </source>
</evidence>
<dbReference type="AlphaFoldDB" id="A0A7W7VI17"/>
<dbReference type="PRINTS" id="PR00455">
    <property type="entry name" value="HTHTETR"/>
</dbReference>
<keyword evidence="2 4" id="KW-0238">DNA-binding</keyword>
<evidence type="ECO:0000313" key="6">
    <source>
        <dbReference type="EMBL" id="MBB4911011.1"/>
    </source>
</evidence>
<evidence type="ECO:0000256" key="4">
    <source>
        <dbReference type="PROSITE-ProRule" id="PRU00335"/>
    </source>
</evidence>
<dbReference type="InterPro" id="IPR001647">
    <property type="entry name" value="HTH_TetR"/>
</dbReference>
<gene>
    <name evidence="6" type="ORF">FHR82_007270</name>
</gene>
<dbReference type="Pfam" id="PF00440">
    <property type="entry name" value="TetR_N"/>
    <property type="match status" value="1"/>
</dbReference>
<dbReference type="Gene3D" id="1.10.357.10">
    <property type="entry name" value="Tetracycline Repressor, domain 2"/>
    <property type="match status" value="1"/>
</dbReference>
<reference evidence="6 7" key="1">
    <citation type="submission" date="2020-08" db="EMBL/GenBank/DDBJ databases">
        <title>Genomic Encyclopedia of Type Strains, Phase III (KMG-III): the genomes of soil and plant-associated and newly described type strains.</title>
        <authorList>
            <person name="Whitman W."/>
        </authorList>
    </citation>
    <scope>NUCLEOTIDE SEQUENCE [LARGE SCALE GENOMIC DNA]</scope>
    <source>
        <strain evidence="6 7">CECT 8960</strain>
    </source>
</reference>
<dbReference type="Proteomes" id="UP000520767">
    <property type="component" value="Unassembled WGS sequence"/>
</dbReference>
<comment type="caution">
    <text evidence="6">The sequence shown here is derived from an EMBL/GenBank/DDBJ whole genome shotgun (WGS) entry which is preliminary data.</text>
</comment>
<dbReference type="RefSeq" id="WP_184815010.1">
    <property type="nucleotide sequence ID" value="NZ_JACHJQ010000008.1"/>
</dbReference>
<evidence type="ECO:0000256" key="1">
    <source>
        <dbReference type="ARBA" id="ARBA00023015"/>
    </source>
</evidence>
<evidence type="ECO:0000256" key="3">
    <source>
        <dbReference type="ARBA" id="ARBA00023163"/>
    </source>
</evidence>
<dbReference type="SUPFAM" id="SSF46689">
    <property type="entry name" value="Homeodomain-like"/>
    <property type="match status" value="1"/>
</dbReference>
<keyword evidence="7" id="KW-1185">Reference proteome</keyword>
<proteinExistence type="predicted"/>
<dbReference type="SUPFAM" id="SSF48498">
    <property type="entry name" value="Tetracyclin repressor-like, C-terminal domain"/>
    <property type="match status" value="1"/>
</dbReference>
<evidence type="ECO:0000313" key="7">
    <source>
        <dbReference type="Proteomes" id="UP000520767"/>
    </source>
</evidence>
<dbReference type="InterPro" id="IPR009057">
    <property type="entry name" value="Homeodomain-like_sf"/>
</dbReference>
<dbReference type="InterPro" id="IPR023772">
    <property type="entry name" value="DNA-bd_HTH_TetR-type_CS"/>
</dbReference>
<feature type="DNA-binding region" description="H-T-H motif" evidence="4">
    <location>
        <begin position="37"/>
        <end position="56"/>
    </location>
</feature>
<dbReference type="GO" id="GO:0000976">
    <property type="term" value="F:transcription cis-regulatory region binding"/>
    <property type="evidence" value="ECO:0007669"/>
    <property type="project" value="TreeGrafter"/>
</dbReference>
<keyword evidence="1" id="KW-0805">Transcription regulation</keyword>
<dbReference type="PANTHER" id="PTHR30055">
    <property type="entry name" value="HTH-TYPE TRANSCRIPTIONAL REGULATOR RUTR"/>
    <property type="match status" value="1"/>
</dbReference>
<feature type="domain" description="HTH tetR-type" evidence="5">
    <location>
        <begin position="14"/>
        <end position="74"/>
    </location>
</feature>
<evidence type="ECO:0000259" key="5">
    <source>
        <dbReference type="PROSITE" id="PS50977"/>
    </source>
</evidence>
<dbReference type="GO" id="GO:0003700">
    <property type="term" value="F:DNA-binding transcription factor activity"/>
    <property type="evidence" value="ECO:0007669"/>
    <property type="project" value="TreeGrafter"/>
</dbReference>
<dbReference type="InterPro" id="IPR050109">
    <property type="entry name" value="HTH-type_TetR-like_transc_reg"/>
</dbReference>
<dbReference type="Gene3D" id="1.10.10.60">
    <property type="entry name" value="Homeodomain-like"/>
    <property type="match status" value="1"/>
</dbReference>
<dbReference type="InterPro" id="IPR036271">
    <property type="entry name" value="Tet_transcr_reg_TetR-rel_C_sf"/>
</dbReference>
<protein>
    <submittedName>
        <fullName evidence="6">AcrR family transcriptional regulator</fullName>
    </submittedName>
</protein>
<dbReference type="PROSITE" id="PS01081">
    <property type="entry name" value="HTH_TETR_1"/>
    <property type="match status" value="1"/>
</dbReference>
<sequence>METERGLPQTRRGRQTRDALLAAAREVFARHGYLATTTTTIAKAAGVANGSFYTHFTDKYEIFVALWHEVQEEMLHPGIQDTSGNTAADPVAAIEDATRAYLVYYRDNAALLRAFEEVTGIDERFLELRLGRARAFEERNVRGIRRLQQQGLADPSLDPELTAAALSSMVSRHAYMTFALGLRPGVDFEALVSTLTTLWVNALRIRPPGDGRAALDRTAAQLRAALGEIERLRDQT</sequence>